<organism evidence="6 7">
    <name type="scientific">Schaedlerella arabinosiphila</name>
    <dbReference type="NCBI Taxonomy" id="2044587"/>
    <lineage>
        <taxon>Bacteria</taxon>
        <taxon>Bacillati</taxon>
        <taxon>Bacillota</taxon>
        <taxon>Clostridia</taxon>
        <taxon>Lachnospirales</taxon>
        <taxon>Lachnospiraceae</taxon>
        <taxon>Schaedlerella</taxon>
    </lineage>
</organism>
<feature type="domain" description="HTH lysR-type" evidence="5">
    <location>
        <begin position="1"/>
        <end position="58"/>
    </location>
</feature>
<dbReference type="GO" id="GO:0003700">
    <property type="term" value="F:DNA-binding transcription factor activity"/>
    <property type="evidence" value="ECO:0007669"/>
    <property type="project" value="InterPro"/>
</dbReference>
<proteinExistence type="inferred from homology"/>
<dbReference type="CDD" id="cd05466">
    <property type="entry name" value="PBP2_LTTR_substrate"/>
    <property type="match status" value="1"/>
</dbReference>
<dbReference type="SUPFAM" id="SSF53850">
    <property type="entry name" value="Periplasmic binding protein-like II"/>
    <property type="match status" value="1"/>
</dbReference>
<keyword evidence="7" id="KW-1185">Reference proteome</keyword>
<dbReference type="SUPFAM" id="SSF46785">
    <property type="entry name" value="Winged helix' DNA-binding domain"/>
    <property type="match status" value="1"/>
</dbReference>
<dbReference type="AlphaFoldDB" id="A0A426DM34"/>
<dbReference type="PRINTS" id="PR00039">
    <property type="entry name" value="HTHLYSR"/>
</dbReference>
<dbReference type="InterPro" id="IPR000847">
    <property type="entry name" value="LysR_HTH_N"/>
</dbReference>
<evidence type="ECO:0000256" key="1">
    <source>
        <dbReference type="ARBA" id="ARBA00009437"/>
    </source>
</evidence>
<protein>
    <submittedName>
        <fullName evidence="6">LysR family transcriptional regulator</fullName>
    </submittedName>
</protein>
<evidence type="ECO:0000259" key="5">
    <source>
        <dbReference type="PROSITE" id="PS50931"/>
    </source>
</evidence>
<keyword evidence="4" id="KW-0804">Transcription</keyword>
<keyword evidence="2" id="KW-0805">Transcription regulation</keyword>
<comment type="similarity">
    <text evidence="1">Belongs to the LysR transcriptional regulatory family.</text>
</comment>
<evidence type="ECO:0000256" key="3">
    <source>
        <dbReference type="ARBA" id="ARBA00023125"/>
    </source>
</evidence>
<dbReference type="EMBL" id="RHJS01000002">
    <property type="protein sequence ID" value="RRK33816.1"/>
    <property type="molecule type" value="Genomic_DNA"/>
</dbReference>
<dbReference type="Pfam" id="PF03466">
    <property type="entry name" value="LysR_substrate"/>
    <property type="match status" value="1"/>
</dbReference>
<dbReference type="GO" id="GO:0000976">
    <property type="term" value="F:transcription cis-regulatory region binding"/>
    <property type="evidence" value="ECO:0007669"/>
    <property type="project" value="TreeGrafter"/>
</dbReference>
<dbReference type="PROSITE" id="PS50931">
    <property type="entry name" value="HTH_LYSR"/>
    <property type="match status" value="1"/>
</dbReference>
<accession>A0A426DM34</accession>
<dbReference type="RefSeq" id="WP_125129022.1">
    <property type="nucleotide sequence ID" value="NZ_RHJS01000002.1"/>
</dbReference>
<gene>
    <name evidence="6" type="ORF">EBB54_22460</name>
</gene>
<dbReference type="PANTHER" id="PTHR30126">
    <property type="entry name" value="HTH-TYPE TRANSCRIPTIONAL REGULATOR"/>
    <property type="match status" value="1"/>
</dbReference>
<evidence type="ECO:0000256" key="2">
    <source>
        <dbReference type="ARBA" id="ARBA00023015"/>
    </source>
</evidence>
<comment type="caution">
    <text evidence="6">The sequence shown here is derived from an EMBL/GenBank/DDBJ whole genome shotgun (WGS) entry which is preliminary data.</text>
</comment>
<keyword evidence="3" id="KW-0238">DNA-binding</keyword>
<dbReference type="Pfam" id="PF00126">
    <property type="entry name" value="HTH_1"/>
    <property type="match status" value="1"/>
</dbReference>
<dbReference type="FunFam" id="1.10.10.10:FF:000001">
    <property type="entry name" value="LysR family transcriptional regulator"/>
    <property type="match status" value="1"/>
</dbReference>
<dbReference type="InterPro" id="IPR005119">
    <property type="entry name" value="LysR_subst-bd"/>
</dbReference>
<dbReference type="Gene3D" id="1.10.10.10">
    <property type="entry name" value="Winged helix-like DNA-binding domain superfamily/Winged helix DNA-binding domain"/>
    <property type="match status" value="1"/>
</dbReference>
<evidence type="ECO:0000313" key="6">
    <source>
        <dbReference type="EMBL" id="RRK33816.1"/>
    </source>
</evidence>
<dbReference type="InterPro" id="IPR036390">
    <property type="entry name" value="WH_DNA-bd_sf"/>
</dbReference>
<name>A0A426DM34_9FIRM</name>
<dbReference type="Proteomes" id="UP000274920">
    <property type="component" value="Unassembled WGS sequence"/>
</dbReference>
<sequence>MEFRQLNTFVTAAQTESFSRAAQILGYSQSAVTVQIKLLEEELGVKLFDRLGKRISLTGEGQKLLKQSRQILKEVSQAKETAGQEGELCSPLHIGTVESLCSAKLPVVLNYFRACHPRVRVKVTTAPPARLYEMLEQNLLDLIYLLEAHNLSLAPALEISSTDFIIRHLKENGGISYLPYFAVEESVGKGELMVLEVKELQVRMYQQIFFHKSKWKTREMDAFIKKAGEISGK</sequence>
<dbReference type="PANTHER" id="PTHR30126:SF40">
    <property type="entry name" value="HTH-TYPE TRANSCRIPTIONAL REGULATOR GLTR"/>
    <property type="match status" value="1"/>
</dbReference>
<evidence type="ECO:0000256" key="4">
    <source>
        <dbReference type="ARBA" id="ARBA00023163"/>
    </source>
</evidence>
<evidence type="ECO:0000313" key="7">
    <source>
        <dbReference type="Proteomes" id="UP000274920"/>
    </source>
</evidence>
<reference evidence="6" key="1">
    <citation type="submission" date="2018-10" db="EMBL/GenBank/DDBJ databases">
        <title>Schaedlerella arabinophila gen. nov. sp. nov., isolated from the mouse intestinal tract and comparative analysis with the genome of the closely related altered Schaedler flora strain ASF502.</title>
        <authorList>
            <person name="Miyake S."/>
            <person name="Soh M."/>
            <person name="Seedorf H."/>
        </authorList>
    </citation>
    <scope>NUCLEOTIDE SEQUENCE [LARGE SCALE GENOMIC DNA]</scope>
    <source>
        <strain evidence="6">DSM 106076</strain>
    </source>
</reference>
<dbReference type="Gene3D" id="3.40.190.10">
    <property type="entry name" value="Periplasmic binding protein-like II"/>
    <property type="match status" value="1"/>
</dbReference>
<dbReference type="InterPro" id="IPR036388">
    <property type="entry name" value="WH-like_DNA-bd_sf"/>
</dbReference>